<evidence type="ECO:0000313" key="2">
    <source>
        <dbReference type="Proteomes" id="UP000324800"/>
    </source>
</evidence>
<comment type="caution">
    <text evidence="1">The sequence shown here is derived from an EMBL/GenBank/DDBJ whole genome shotgun (WGS) entry which is preliminary data.</text>
</comment>
<name>A0A5J4WDY1_9EUKA</name>
<sequence length="98" mass="11299">MFVTIAMAQYPTWFFPVQFKIFDFIIDQRYVIPIAYLSLLQDVCGQICYPNIKNIKLTPITHYLYYGIVRLMFDDNPDPQVLTLEIIDDIGGSAVQSG</sequence>
<dbReference type="AlphaFoldDB" id="A0A5J4WDY1"/>
<protein>
    <submittedName>
        <fullName evidence="1">Uncharacterized protein</fullName>
    </submittedName>
</protein>
<reference evidence="1 2" key="1">
    <citation type="submission" date="2019-03" db="EMBL/GenBank/DDBJ databases">
        <title>Single cell metagenomics reveals metabolic interactions within the superorganism composed of flagellate Streblomastix strix and complex community of Bacteroidetes bacteria on its surface.</title>
        <authorList>
            <person name="Treitli S.C."/>
            <person name="Kolisko M."/>
            <person name="Husnik F."/>
            <person name="Keeling P."/>
            <person name="Hampl V."/>
        </authorList>
    </citation>
    <scope>NUCLEOTIDE SEQUENCE [LARGE SCALE GENOMIC DNA]</scope>
    <source>
        <strain evidence="1">ST1C</strain>
    </source>
</reference>
<dbReference type="EMBL" id="SNRW01002306">
    <property type="protein sequence ID" value="KAA6393204.1"/>
    <property type="molecule type" value="Genomic_DNA"/>
</dbReference>
<accession>A0A5J4WDY1</accession>
<dbReference type="Proteomes" id="UP000324800">
    <property type="component" value="Unassembled WGS sequence"/>
</dbReference>
<proteinExistence type="predicted"/>
<evidence type="ECO:0000313" key="1">
    <source>
        <dbReference type="EMBL" id="KAA6393204.1"/>
    </source>
</evidence>
<gene>
    <name evidence="1" type="ORF">EZS28_011270</name>
</gene>
<organism evidence="1 2">
    <name type="scientific">Streblomastix strix</name>
    <dbReference type="NCBI Taxonomy" id="222440"/>
    <lineage>
        <taxon>Eukaryota</taxon>
        <taxon>Metamonada</taxon>
        <taxon>Preaxostyla</taxon>
        <taxon>Oxymonadida</taxon>
        <taxon>Streblomastigidae</taxon>
        <taxon>Streblomastix</taxon>
    </lineage>
</organism>